<accession>A0A8S5NIR9</accession>
<dbReference type="EMBL" id="BK015180">
    <property type="protein sequence ID" value="DAD94701.1"/>
    <property type="molecule type" value="Genomic_DNA"/>
</dbReference>
<organism evidence="1">
    <name type="scientific">Siphoviridae sp. ctsMn4</name>
    <dbReference type="NCBI Taxonomy" id="2826485"/>
    <lineage>
        <taxon>Viruses</taxon>
        <taxon>Duplodnaviria</taxon>
        <taxon>Heunggongvirae</taxon>
        <taxon>Uroviricota</taxon>
        <taxon>Caudoviricetes</taxon>
    </lineage>
</organism>
<evidence type="ECO:0000313" key="1">
    <source>
        <dbReference type="EMBL" id="DAD94701.1"/>
    </source>
</evidence>
<protein>
    <submittedName>
        <fullName evidence="1">Uncharacterized protein</fullName>
    </submittedName>
</protein>
<reference evidence="1" key="1">
    <citation type="journal article" date="2021" name="Proc. Natl. Acad. Sci. U.S.A.">
        <title>A Catalog of Tens of Thousands of Viruses from Human Metagenomes Reveals Hidden Associations with Chronic Diseases.</title>
        <authorList>
            <person name="Tisza M.J."/>
            <person name="Buck C.B."/>
        </authorList>
    </citation>
    <scope>NUCLEOTIDE SEQUENCE</scope>
    <source>
        <strain evidence="1">CtsMn4</strain>
    </source>
</reference>
<sequence length="85" mass="10021">MNAEEPQEVTNKELREFIRNWCDNAPGARKNKCRIFAKLYPLYMAVDNTTGHCLIKRFGTRREAVIWLAIKKPTDVRSINRRVEK</sequence>
<name>A0A8S5NIR9_9CAUD</name>
<proteinExistence type="predicted"/>